<dbReference type="Proteomes" id="UP000265703">
    <property type="component" value="Unassembled WGS sequence"/>
</dbReference>
<protein>
    <submittedName>
        <fullName evidence="1">Uncharacterized protein</fullName>
    </submittedName>
</protein>
<gene>
    <name evidence="1" type="ORF">C1645_830972</name>
</gene>
<evidence type="ECO:0000313" key="1">
    <source>
        <dbReference type="EMBL" id="RIA85333.1"/>
    </source>
</evidence>
<proteinExistence type="predicted"/>
<accession>A0A397SGK7</accession>
<sequence>MEEKNYHLQEALQSEVDRNCQYTRKIKELERQANLVAVNEQNAVQIGANGINETLNQSGNAIVKLRAAKVEEELWNLMYGTIRKGDMTIDELYRRILQIGRQANYKSEELRRKFIDAFSLLWLEKAKDIGEHLPLNELAKKLYKIELSLQPQEISLEDMQKAIQNILTQQKTEYQSLLEKQKTDFQSQMEDLIRVMAKLYGSSPKLPKSKKLQ</sequence>
<keyword evidence="2" id="KW-1185">Reference proteome</keyword>
<dbReference type="AlphaFoldDB" id="A0A397SGK7"/>
<dbReference type="OrthoDB" id="2432697at2759"/>
<evidence type="ECO:0000313" key="2">
    <source>
        <dbReference type="Proteomes" id="UP000265703"/>
    </source>
</evidence>
<dbReference type="EMBL" id="QKYT01000433">
    <property type="protein sequence ID" value="RIA85333.1"/>
    <property type="molecule type" value="Genomic_DNA"/>
</dbReference>
<reference evidence="1 2" key="1">
    <citation type="submission" date="2018-06" db="EMBL/GenBank/DDBJ databases">
        <title>Comparative genomics reveals the genomic features of Rhizophagus irregularis, R. cerebriforme, R. diaphanum and Gigaspora rosea, and their symbiotic lifestyle signature.</title>
        <authorList>
            <person name="Morin E."/>
            <person name="San Clemente H."/>
            <person name="Chen E.C.H."/>
            <person name="De La Providencia I."/>
            <person name="Hainaut M."/>
            <person name="Kuo A."/>
            <person name="Kohler A."/>
            <person name="Murat C."/>
            <person name="Tang N."/>
            <person name="Roy S."/>
            <person name="Loubradou J."/>
            <person name="Henrissat B."/>
            <person name="Grigoriev I.V."/>
            <person name="Corradi N."/>
            <person name="Roux C."/>
            <person name="Martin F.M."/>
        </authorList>
    </citation>
    <scope>NUCLEOTIDE SEQUENCE [LARGE SCALE GENOMIC DNA]</scope>
    <source>
        <strain evidence="1 2">DAOM 227022</strain>
    </source>
</reference>
<organism evidence="1 2">
    <name type="scientific">Glomus cerebriforme</name>
    <dbReference type="NCBI Taxonomy" id="658196"/>
    <lineage>
        <taxon>Eukaryota</taxon>
        <taxon>Fungi</taxon>
        <taxon>Fungi incertae sedis</taxon>
        <taxon>Mucoromycota</taxon>
        <taxon>Glomeromycotina</taxon>
        <taxon>Glomeromycetes</taxon>
        <taxon>Glomerales</taxon>
        <taxon>Glomeraceae</taxon>
        <taxon>Glomus</taxon>
    </lineage>
</organism>
<comment type="caution">
    <text evidence="1">The sequence shown here is derived from an EMBL/GenBank/DDBJ whole genome shotgun (WGS) entry which is preliminary data.</text>
</comment>
<name>A0A397SGK7_9GLOM</name>